<keyword evidence="2" id="KW-0808">Transferase</keyword>
<evidence type="ECO:0000313" key="2">
    <source>
        <dbReference type="EMBL" id="REG01588.1"/>
    </source>
</evidence>
<evidence type="ECO:0000313" key="3">
    <source>
        <dbReference type="Proteomes" id="UP000256913"/>
    </source>
</evidence>
<organism evidence="2 3">
    <name type="scientific">Asanoa ferruginea</name>
    <dbReference type="NCBI Taxonomy" id="53367"/>
    <lineage>
        <taxon>Bacteria</taxon>
        <taxon>Bacillati</taxon>
        <taxon>Actinomycetota</taxon>
        <taxon>Actinomycetes</taxon>
        <taxon>Micromonosporales</taxon>
        <taxon>Micromonosporaceae</taxon>
        <taxon>Asanoa</taxon>
    </lineage>
</organism>
<accession>A0A3D9ZWM8</accession>
<reference evidence="2 3" key="1">
    <citation type="submission" date="2018-08" db="EMBL/GenBank/DDBJ databases">
        <title>Sequencing the genomes of 1000 actinobacteria strains.</title>
        <authorList>
            <person name="Klenk H.-P."/>
        </authorList>
    </citation>
    <scope>NUCLEOTIDE SEQUENCE [LARGE SCALE GENOMIC DNA]</scope>
    <source>
        <strain evidence="2 3">DSM 44099</strain>
    </source>
</reference>
<dbReference type="InterPro" id="IPR001763">
    <property type="entry name" value="Rhodanese-like_dom"/>
</dbReference>
<dbReference type="EMBL" id="QUMQ01000001">
    <property type="protein sequence ID" value="REG01588.1"/>
    <property type="molecule type" value="Genomic_DNA"/>
</dbReference>
<dbReference type="GO" id="GO:0004792">
    <property type="term" value="F:thiosulfate-cyanide sulfurtransferase activity"/>
    <property type="evidence" value="ECO:0007669"/>
    <property type="project" value="TreeGrafter"/>
</dbReference>
<comment type="caution">
    <text evidence="2">The sequence shown here is derived from an EMBL/GenBank/DDBJ whole genome shotgun (WGS) entry which is preliminary data.</text>
</comment>
<dbReference type="InterPro" id="IPR036873">
    <property type="entry name" value="Rhodanese-like_dom_sf"/>
</dbReference>
<dbReference type="SUPFAM" id="SSF52821">
    <property type="entry name" value="Rhodanese/Cell cycle control phosphatase"/>
    <property type="match status" value="1"/>
</dbReference>
<gene>
    <name evidence="2" type="ORF">DFJ67_7673</name>
</gene>
<proteinExistence type="predicted"/>
<keyword evidence="3" id="KW-1185">Reference proteome</keyword>
<dbReference type="Proteomes" id="UP000256913">
    <property type="component" value="Unassembled WGS sequence"/>
</dbReference>
<sequence length="148" mass="16025">MVSRSIDEVLEAARKRLVRLDPEPAHIAEREGGAVLIDTRPIGQREATGTIPGAVIIDRNVLEWRLDPRSDARLPFADSYDTHYILFCQQGYASSLAAASLQDLGLHRATDLAGGFIAWLAAGLPVLQPGVTQAPQLVGAHPAPREDR</sequence>
<dbReference type="Pfam" id="PF00581">
    <property type="entry name" value="Rhodanese"/>
    <property type="match status" value="1"/>
</dbReference>
<evidence type="ECO:0000259" key="1">
    <source>
        <dbReference type="PROSITE" id="PS50206"/>
    </source>
</evidence>
<feature type="domain" description="Rhodanese" evidence="1">
    <location>
        <begin position="30"/>
        <end position="128"/>
    </location>
</feature>
<protein>
    <submittedName>
        <fullName evidence="2">Rhodanese-related sulfurtransferase</fullName>
    </submittedName>
</protein>
<dbReference type="AlphaFoldDB" id="A0A3D9ZWM8"/>
<dbReference type="Gene3D" id="3.40.250.10">
    <property type="entry name" value="Rhodanese-like domain"/>
    <property type="match status" value="1"/>
</dbReference>
<name>A0A3D9ZWM8_9ACTN</name>
<dbReference type="SMART" id="SM00450">
    <property type="entry name" value="RHOD"/>
    <property type="match status" value="1"/>
</dbReference>
<dbReference type="PROSITE" id="PS50206">
    <property type="entry name" value="RHODANESE_3"/>
    <property type="match status" value="1"/>
</dbReference>
<dbReference type="PANTHER" id="PTHR44086:SF10">
    <property type="entry name" value="THIOSULFATE SULFURTRANSFERASE_RHODANESE-LIKE DOMAIN-CONTAINING PROTEIN 3"/>
    <property type="match status" value="1"/>
</dbReference>
<dbReference type="PANTHER" id="PTHR44086">
    <property type="entry name" value="THIOSULFATE SULFURTRANSFERASE RDL2, MITOCHONDRIAL-RELATED"/>
    <property type="match status" value="1"/>
</dbReference>